<feature type="transmembrane region" description="Helical" evidence="1">
    <location>
        <begin position="26"/>
        <end position="54"/>
    </location>
</feature>
<comment type="caution">
    <text evidence="2">The sequence shown here is derived from an EMBL/GenBank/DDBJ whole genome shotgun (WGS) entry which is preliminary data.</text>
</comment>
<keyword evidence="1" id="KW-0812">Transmembrane</keyword>
<evidence type="ECO:0000313" key="3">
    <source>
        <dbReference type="Proteomes" id="UP000529783"/>
    </source>
</evidence>
<dbReference type="AlphaFoldDB" id="A0A7Y9EHN8"/>
<dbReference type="EMBL" id="JACCBA010000001">
    <property type="protein sequence ID" value="NYD47894.1"/>
    <property type="molecule type" value="Genomic_DNA"/>
</dbReference>
<keyword evidence="1" id="KW-1133">Transmembrane helix</keyword>
<proteinExistence type="predicted"/>
<evidence type="ECO:0000256" key="1">
    <source>
        <dbReference type="SAM" id="Phobius"/>
    </source>
</evidence>
<gene>
    <name evidence="2" type="ORF">BJY14_003877</name>
</gene>
<reference evidence="2 3" key="1">
    <citation type="submission" date="2020-07" db="EMBL/GenBank/DDBJ databases">
        <title>Sequencing the genomes of 1000 actinobacteria strains.</title>
        <authorList>
            <person name="Klenk H.-P."/>
        </authorList>
    </citation>
    <scope>NUCLEOTIDE SEQUENCE [LARGE SCALE GENOMIC DNA]</scope>
    <source>
        <strain evidence="2 3">DSM 40398</strain>
    </source>
</reference>
<sequence length="108" mass="11456">MAFLLFVAFLLGLAAAWQTTTAVKWIVAVVIAICALAAGGFLTLMAPACGLAGYATVRAGQKIHAFLTEDRENKSVTAAIKAYAKKHKFIAFVVCVAAFVLVRRLLGL</sequence>
<accession>A0A7Y9EHN8</accession>
<organism evidence="2 3">
    <name type="scientific">Actinomadura luteofluorescens</name>
    <dbReference type="NCBI Taxonomy" id="46163"/>
    <lineage>
        <taxon>Bacteria</taxon>
        <taxon>Bacillati</taxon>
        <taxon>Actinomycetota</taxon>
        <taxon>Actinomycetes</taxon>
        <taxon>Streptosporangiales</taxon>
        <taxon>Thermomonosporaceae</taxon>
        <taxon>Actinomadura</taxon>
    </lineage>
</organism>
<keyword evidence="3" id="KW-1185">Reference proteome</keyword>
<dbReference type="Proteomes" id="UP000529783">
    <property type="component" value="Unassembled WGS sequence"/>
</dbReference>
<keyword evidence="1" id="KW-0472">Membrane</keyword>
<evidence type="ECO:0000313" key="2">
    <source>
        <dbReference type="EMBL" id="NYD47894.1"/>
    </source>
</evidence>
<protein>
    <submittedName>
        <fullName evidence="2">L-serine deaminase</fullName>
    </submittedName>
</protein>
<feature type="transmembrane region" description="Helical" evidence="1">
    <location>
        <begin position="89"/>
        <end position="106"/>
    </location>
</feature>
<dbReference type="RefSeq" id="WP_179844900.1">
    <property type="nucleotide sequence ID" value="NZ_JACCBA010000001.1"/>
</dbReference>
<name>A0A7Y9EHN8_9ACTN</name>